<evidence type="ECO:0000313" key="2">
    <source>
        <dbReference type="EMBL" id="GFS37861.1"/>
    </source>
</evidence>
<dbReference type="Proteomes" id="UP000887013">
    <property type="component" value="Unassembled WGS sequence"/>
</dbReference>
<keyword evidence="1" id="KW-0812">Transmembrane</keyword>
<name>A0A8X6MB64_NEPPI</name>
<evidence type="ECO:0000313" key="3">
    <source>
        <dbReference type="EMBL" id="GFU02400.1"/>
    </source>
</evidence>
<keyword evidence="1" id="KW-1133">Transmembrane helix</keyword>
<dbReference type="AlphaFoldDB" id="A0A8X6MB64"/>
<proteinExistence type="predicted"/>
<reference evidence="2" key="1">
    <citation type="submission" date="2020-08" db="EMBL/GenBank/DDBJ databases">
        <title>Multicomponent nature underlies the extraordinary mechanical properties of spider dragline silk.</title>
        <authorList>
            <person name="Kono N."/>
            <person name="Nakamura H."/>
            <person name="Mori M."/>
            <person name="Yoshida Y."/>
            <person name="Ohtoshi R."/>
            <person name="Malay A.D."/>
            <person name="Moran D.A.P."/>
            <person name="Tomita M."/>
            <person name="Numata K."/>
            <person name="Arakawa K."/>
        </authorList>
    </citation>
    <scope>NUCLEOTIDE SEQUENCE</scope>
</reference>
<organism evidence="2 4">
    <name type="scientific">Nephila pilipes</name>
    <name type="common">Giant wood spider</name>
    <name type="synonym">Nephila maculata</name>
    <dbReference type="NCBI Taxonomy" id="299642"/>
    <lineage>
        <taxon>Eukaryota</taxon>
        <taxon>Metazoa</taxon>
        <taxon>Ecdysozoa</taxon>
        <taxon>Arthropoda</taxon>
        <taxon>Chelicerata</taxon>
        <taxon>Arachnida</taxon>
        <taxon>Araneae</taxon>
        <taxon>Araneomorphae</taxon>
        <taxon>Entelegynae</taxon>
        <taxon>Araneoidea</taxon>
        <taxon>Nephilidae</taxon>
        <taxon>Nephila</taxon>
    </lineage>
</organism>
<dbReference type="EMBL" id="BMAW01027491">
    <property type="protein sequence ID" value="GFU02400.1"/>
    <property type="molecule type" value="Genomic_DNA"/>
</dbReference>
<feature type="transmembrane region" description="Helical" evidence="1">
    <location>
        <begin position="72"/>
        <end position="92"/>
    </location>
</feature>
<keyword evidence="4" id="KW-1185">Reference proteome</keyword>
<keyword evidence="1" id="KW-0472">Membrane</keyword>
<evidence type="ECO:0000256" key="1">
    <source>
        <dbReference type="SAM" id="Phobius"/>
    </source>
</evidence>
<accession>A0A8X6MB64</accession>
<dbReference type="EMBL" id="BMAW01043168">
    <property type="protein sequence ID" value="GFS37861.1"/>
    <property type="molecule type" value="Genomic_DNA"/>
</dbReference>
<feature type="transmembrane region" description="Helical" evidence="1">
    <location>
        <begin position="34"/>
        <end position="52"/>
    </location>
</feature>
<sequence>MFASYRFPIQKENIMALILSTQTMLILKTKAGRLCTLTIIDIFICSYGILPSHDIKKGTKENSAHFEWNGHIPLYSITTACGLFAIFPIHVIRGLSIDRLRPTNECEIE</sequence>
<evidence type="ECO:0000313" key="4">
    <source>
        <dbReference type="Proteomes" id="UP000887013"/>
    </source>
</evidence>
<comment type="caution">
    <text evidence="2">The sequence shown here is derived from an EMBL/GenBank/DDBJ whole genome shotgun (WGS) entry which is preliminary data.</text>
</comment>
<protein>
    <submittedName>
        <fullName evidence="2">Uncharacterized protein</fullName>
    </submittedName>
</protein>
<gene>
    <name evidence="3" type="ORF">NPIL_461741</name>
    <name evidence="2" type="ORF">NPIL_94681</name>
</gene>